<evidence type="ECO:0000256" key="2">
    <source>
        <dbReference type="ARBA" id="ARBA00022729"/>
    </source>
</evidence>
<comment type="caution">
    <text evidence="8">The sequence shown here is derived from an EMBL/GenBank/DDBJ whole genome shotgun (WGS) entry which is preliminary data.</text>
</comment>
<dbReference type="Proteomes" id="UP000017842">
    <property type="component" value="Unassembled WGS sequence"/>
</dbReference>
<evidence type="ECO:0000313" key="8">
    <source>
        <dbReference type="EMBL" id="ESS72423.1"/>
    </source>
</evidence>
<dbReference type="PATRIC" id="fig|1116472.3.peg.1748"/>
<feature type="compositionally biased region" description="Basic and acidic residues" evidence="7">
    <location>
        <begin position="43"/>
        <end position="53"/>
    </location>
</feature>
<feature type="region of interest" description="Disordered" evidence="7">
    <location>
        <begin position="22"/>
        <end position="69"/>
    </location>
</feature>
<dbReference type="OrthoDB" id="8550022at2"/>
<dbReference type="PROSITE" id="PS51257">
    <property type="entry name" value="PROKAR_LIPOPROTEIN"/>
    <property type="match status" value="1"/>
</dbReference>
<comment type="subcellular location">
    <subcellularLocation>
        <location evidence="1">Cell outer membrane</location>
        <topology evidence="1">Lipid-anchor</topology>
    </subcellularLocation>
</comment>
<keyword evidence="4" id="KW-0564">Palmitate</keyword>
<evidence type="ECO:0000256" key="5">
    <source>
        <dbReference type="ARBA" id="ARBA00023237"/>
    </source>
</evidence>
<evidence type="ECO:0000313" key="9">
    <source>
        <dbReference type="Proteomes" id="UP000017842"/>
    </source>
</evidence>
<protein>
    <recommendedName>
        <fullName evidence="10">Lipoprotein</fullName>
    </recommendedName>
</protein>
<accession>V5C6N6</accession>
<keyword evidence="9" id="KW-1185">Reference proteome</keyword>
<keyword evidence="2" id="KW-0732">Signal</keyword>
<evidence type="ECO:0008006" key="10">
    <source>
        <dbReference type="Google" id="ProtNLM"/>
    </source>
</evidence>
<reference evidence="8 9" key="1">
    <citation type="journal article" date="2013" name="Genome Announc.">
        <title>Draft Genome Sequence of the Methanotrophic Gammaproteobacterium Methyloglobulus morosus DSM 22980 Strain KoM1.</title>
        <authorList>
            <person name="Poehlein A."/>
            <person name="Deutzmann J.S."/>
            <person name="Daniel R."/>
            <person name="Simeonova D.D."/>
        </authorList>
    </citation>
    <scope>NUCLEOTIDE SEQUENCE [LARGE SCALE GENOMIC DNA]</scope>
    <source>
        <strain evidence="8 9">KoM1</strain>
    </source>
</reference>
<keyword evidence="3" id="KW-0472">Membrane</keyword>
<dbReference type="STRING" id="1116472.MGMO_57c00030"/>
<dbReference type="NCBIfam" id="NF047847">
    <property type="entry name" value="SS_mature_LptM"/>
    <property type="match status" value="1"/>
</dbReference>
<organism evidence="8 9">
    <name type="scientific">Methyloglobulus morosus KoM1</name>
    <dbReference type="NCBI Taxonomy" id="1116472"/>
    <lineage>
        <taxon>Bacteria</taxon>
        <taxon>Pseudomonadati</taxon>
        <taxon>Pseudomonadota</taxon>
        <taxon>Gammaproteobacteria</taxon>
        <taxon>Methylococcales</taxon>
        <taxon>Methylococcaceae</taxon>
        <taxon>Methyloglobulus</taxon>
    </lineage>
</organism>
<sequence length="69" mass="7450">MKDNPLTFLLMGLILTGCGQPGPLYLPTDKPPIQAKPGVSEADAEKKTPDKTESPPQPEIQQPNIIDPQ</sequence>
<evidence type="ECO:0000256" key="1">
    <source>
        <dbReference type="ARBA" id="ARBA00004459"/>
    </source>
</evidence>
<evidence type="ECO:0000256" key="4">
    <source>
        <dbReference type="ARBA" id="ARBA00023139"/>
    </source>
</evidence>
<keyword evidence="5" id="KW-0998">Cell outer membrane</keyword>
<proteinExistence type="predicted"/>
<dbReference type="InterPro" id="IPR032831">
    <property type="entry name" value="LptM_cons"/>
</dbReference>
<dbReference type="RefSeq" id="WP_023494522.1">
    <property type="nucleotide sequence ID" value="NZ_AYLO01000055.1"/>
</dbReference>
<name>V5C6N6_9GAMM</name>
<dbReference type="AlphaFoldDB" id="V5C6N6"/>
<feature type="compositionally biased region" description="Low complexity" evidence="7">
    <location>
        <begin position="59"/>
        <end position="69"/>
    </location>
</feature>
<dbReference type="EMBL" id="AYLO01000055">
    <property type="protein sequence ID" value="ESS72423.1"/>
    <property type="molecule type" value="Genomic_DNA"/>
</dbReference>
<gene>
    <name evidence="8" type="ORF">MGMO_57c00030</name>
</gene>
<evidence type="ECO:0000256" key="7">
    <source>
        <dbReference type="SAM" id="MobiDB-lite"/>
    </source>
</evidence>
<evidence type="ECO:0000256" key="3">
    <source>
        <dbReference type="ARBA" id="ARBA00023136"/>
    </source>
</evidence>
<keyword evidence="6" id="KW-0449">Lipoprotein</keyword>
<evidence type="ECO:0000256" key="6">
    <source>
        <dbReference type="ARBA" id="ARBA00023288"/>
    </source>
</evidence>